<dbReference type="RefSeq" id="WP_255782008.1">
    <property type="nucleotide sequence ID" value="NZ_CP085180.1"/>
</dbReference>
<name>A0A1Y0VRP8_PEDPE</name>
<dbReference type="AlphaFoldDB" id="A0A1Y0VRP8"/>
<keyword evidence="2" id="KW-0614">Plasmid</keyword>
<protein>
    <submittedName>
        <fullName evidence="2">Uncharacterized protein</fullName>
    </submittedName>
</protein>
<feature type="region of interest" description="Disordered" evidence="1">
    <location>
        <begin position="1"/>
        <end position="44"/>
    </location>
</feature>
<dbReference type="Proteomes" id="UP000196118">
    <property type="component" value="Plasmid pPC892-4"/>
</dbReference>
<evidence type="ECO:0000313" key="2">
    <source>
        <dbReference type="EMBL" id="ARW20850.1"/>
    </source>
</evidence>
<evidence type="ECO:0000256" key="1">
    <source>
        <dbReference type="SAM" id="MobiDB-lite"/>
    </source>
</evidence>
<reference evidence="2 3" key="1">
    <citation type="submission" date="2017-05" db="EMBL/GenBank/DDBJ databases">
        <title>Genome sequence of Pediococcus pentosaceus strain SRCM100892.</title>
        <authorList>
            <person name="Cho S.H."/>
        </authorList>
    </citation>
    <scope>NUCLEOTIDE SEQUENCE [LARGE SCALE GENOMIC DNA]</scope>
    <source>
        <strain evidence="2 3">SRCM100892</strain>
        <plasmid evidence="3">Plasmid ppc892-4</plasmid>
    </source>
</reference>
<dbReference type="EMBL" id="CP021475">
    <property type="protein sequence ID" value="ARW20850.1"/>
    <property type="molecule type" value="Genomic_DNA"/>
</dbReference>
<feature type="compositionally biased region" description="Basic and acidic residues" evidence="1">
    <location>
        <begin position="33"/>
        <end position="44"/>
    </location>
</feature>
<accession>A0A1Y0VRP8</accession>
<organism evidence="2 3">
    <name type="scientific">Pediococcus pentosaceus</name>
    <dbReference type="NCBI Taxonomy" id="1255"/>
    <lineage>
        <taxon>Bacteria</taxon>
        <taxon>Bacillati</taxon>
        <taxon>Bacillota</taxon>
        <taxon>Bacilli</taxon>
        <taxon>Lactobacillales</taxon>
        <taxon>Lactobacillaceae</taxon>
        <taxon>Pediococcus</taxon>
    </lineage>
</organism>
<evidence type="ECO:0000313" key="3">
    <source>
        <dbReference type="Proteomes" id="UP000196118"/>
    </source>
</evidence>
<geneLocation type="plasmid" evidence="3">
    <name>ppc892-4</name>
</geneLocation>
<proteinExistence type="predicted"/>
<gene>
    <name evidence="2" type="ORF">S100892_02315</name>
</gene>
<sequence length="44" mass="4838">MEEKEVTTPFQVVGDNQGDSGTCGPNGCSIADHWNKKKNDEKKD</sequence>